<organism evidence="1 2">
    <name type="scientific">Candidatus Amesbacteria bacterium GW2011_GWB1_48_13</name>
    <dbReference type="NCBI Taxonomy" id="1618362"/>
    <lineage>
        <taxon>Bacteria</taxon>
        <taxon>Candidatus Amesiibacteriota</taxon>
    </lineage>
</organism>
<name>A0A0G1UVK7_9BACT</name>
<sequence>MIRKYWLRFALAFLLGFAPVILFAKTFGTITSTEDAVVTTDVAIVTNAMLAGSISSFKLIGTDIQTLGTITTGTWRADKIGLAYGGTNANLYATGGTSQVLQQTSAGAAITVGQLAHSGLSGLTSGDDHTQYLLRSLLTTLGDTPYGGAAGAWTRLPGNITTTRNFLRQTGTGAVSDNPAWDTVTKTDVGLSAVLNVEQEPALGNPSVTGYVLSSTDAGVRSWVAQPTLSSLGGINAAQAFARAMMGM</sequence>
<dbReference type="EMBL" id="LCPK01000004">
    <property type="protein sequence ID" value="KKU98294.1"/>
    <property type="molecule type" value="Genomic_DNA"/>
</dbReference>
<proteinExistence type="predicted"/>
<evidence type="ECO:0000313" key="1">
    <source>
        <dbReference type="EMBL" id="KKU98294.1"/>
    </source>
</evidence>
<dbReference type="Proteomes" id="UP000034694">
    <property type="component" value="Unassembled WGS sequence"/>
</dbReference>
<protein>
    <submittedName>
        <fullName evidence="1">Uncharacterized protein</fullName>
    </submittedName>
</protein>
<reference evidence="1 2" key="1">
    <citation type="journal article" date="2015" name="Nature">
        <title>rRNA introns, odd ribosomes, and small enigmatic genomes across a large radiation of phyla.</title>
        <authorList>
            <person name="Brown C.T."/>
            <person name="Hug L.A."/>
            <person name="Thomas B.C."/>
            <person name="Sharon I."/>
            <person name="Castelle C.J."/>
            <person name="Singh A."/>
            <person name="Wilkins M.J."/>
            <person name="Williams K.H."/>
            <person name="Banfield J.F."/>
        </authorList>
    </citation>
    <scope>NUCLEOTIDE SEQUENCE [LARGE SCALE GENOMIC DNA]</scope>
</reference>
<dbReference type="AlphaFoldDB" id="A0A0G1UVK7"/>
<accession>A0A0G1UVK7</accession>
<evidence type="ECO:0000313" key="2">
    <source>
        <dbReference type="Proteomes" id="UP000034694"/>
    </source>
</evidence>
<comment type="caution">
    <text evidence="1">The sequence shown here is derived from an EMBL/GenBank/DDBJ whole genome shotgun (WGS) entry which is preliminary data.</text>
</comment>
<gene>
    <name evidence="1" type="ORF">UY28_C0004G0032</name>
</gene>